<dbReference type="GO" id="GO:0003700">
    <property type="term" value="F:DNA-binding transcription factor activity"/>
    <property type="evidence" value="ECO:0007669"/>
    <property type="project" value="InterPro"/>
</dbReference>
<evidence type="ECO:0000256" key="2">
    <source>
        <dbReference type="ARBA" id="ARBA00023163"/>
    </source>
</evidence>
<dbReference type="InterPro" id="IPR036388">
    <property type="entry name" value="WH-like_DNA-bd_sf"/>
</dbReference>
<dbReference type="PROSITE" id="PS51000">
    <property type="entry name" value="HTH_DEOR_2"/>
    <property type="match status" value="1"/>
</dbReference>
<evidence type="ECO:0000256" key="1">
    <source>
        <dbReference type="ARBA" id="ARBA00023015"/>
    </source>
</evidence>
<keyword evidence="1" id="KW-0805">Transcription regulation</keyword>
<dbReference type="Pfam" id="PF08220">
    <property type="entry name" value="HTH_DeoR"/>
    <property type="match status" value="1"/>
</dbReference>
<dbReference type="PROSITE" id="PS52050">
    <property type="entry name" value="WYL"/>
    <property type="match status" value="1"/>
</dbReference>
<dbReference type="Proteomes" id="UP000634011">
    <property type="component" value="Unassembled WGS sequence"/>
</dbReference>
<accession>A0A923HEE5</accession>
<organism evidence="4 5">
    <name type="scientific">Undibacterium jejuense</name>
    <dbReference type="NCBI Taxonomy" id="1344949"/>
    <lineage>
        <taxon>Bacteria</taxon>
        <taxon>Pseudomonadati</taxon>
        <taxon>Pseudomonadota</taxon>
        <taxon>Betaproteobacteria</taxon>
        <taxon>Burkholderiales</taxon>
        <taxon>Oxalobacteraceae</taxon>
        <taxon>Undibacterium</taxon>
    </lineage>
</organism>
<reference evidence="4" key="1">
    <citation type="submission" date="2020-08" db="EMBL/GenBank/DDBJ databases">
        <title>Novel species isolated from subtropical streams in China.</title>
        <authorList>
            <person name="Lu H."/>
        </authorList>
    </citation>
    <scope>NUCLEOTIDE SEQUENCE</scope>
    <source>
        <strain evidence="4">KACC 12607</strain>
    </source>
</reference>
<evidence type="ECO:0000313" key="4">
    <source>
        <dbReference type="EMBL" id="MBC3861535.1"/>
    </source>
</evidence>
<feature type="domain" description="HTH deoR-type" evidence="3">
    <location>
        <begin position="3"/>
        <end position="62"/>
    </location>
</feature>
<name>A0A923HEE5_9BURK</name>
<dbReference type="RefSeq" id="WP_186911457.1">
    <property type="nucleotide sequence ID" value="NZ_JACOFV010000003.1"/>
</dbReference>
<dbReference type="PANTHER" id="PTHR34580">
    <property type="match status" value="1"/>
</dbReference>
<evidence type="ECO:0000313" key="5">
    <source>
        <dbReference type="Proteomes" id="UP000634011"/>
    </source>
</evidence>
<evidence type="ECO:0000259" key="3">
    <source>
        <dbReference type="PROSITE" id="PS51000"/>
    </source>
</evidence>
<dbReference type="InterPro" id="IPR026881">
    <property type="entry name" value="WYL_dom"/>
</dbReference>
<keyword evidence="5" id="KW-1185">Reference proteome</keyword>
<proteinExistence type="predicted"/>
<keyword evidence="2" id="KW-0804">Transcription</keyword>
<dbReference type="Pfam" id="PF13280">
    <property type="entry name" value="WYL"/>
    <property type="match status" value="1"/>
</dbReference>
<sequence length="325" mass="37483">MNSTERLHKIHHMLTQRHMVTTEQFVNELQVSVSTIKRDLTFLRDRLNAPVKFDYELGGYCFEKIQHVGPKYEMPGLWFNDSELHALVTMQKLLSELQPGLLSPYLDPLQAKLQAILCSMKDSPEEISNRILILAPNKRELPLENFEVVATAVVRRRRLKIVHFNRGTQTKTERIISPQQLVYYRDNWYLDSWCHLRKAIRSFAVDAIVSAELMPDKAKDVSLKKLREELSEGYGIFSGKPLQWAKLRITNVAAEWASKRIWHSNQKSTVDADGSLLLEVPYTDDRELIQDISAWLPHVEVILPNSLRAKLSEILKASLDKNSAK</sequence>
<dbReference type="SUPFAM" id="SSF46785">
    <property type="entry name" value="Winged helix' DNA-binding domain"/>
    <property type="match status" value="1"/>
</dbReference>
<dbReference type="PANTHER" id="PTHR34580:SF3">
    <property type="entry name" value="PROTEIN PAFB"/>
    <property type="match status" value="1"/>
</dbReference>
<dbReference type="InterPro" id="IPR057727">
    <property type="entry name" value="WCX_dom"/>
</dbReference>
<dbReference type="Gene3D" id="1.10.10.10">
    <property type="entry name" value="Winged helix-like DNA-binding domain superfamily/Winged helix DNA-binding domain"/>
    <property type="match status" value="1"/>
</dbReference>
<dbReference type="InterPro" id="IPR036390">
    <property type="entry name" value="WH_DNA-bd_sf"/>
</dbReference>
<dbReference type="EMBL" id="JACOFV010000003">
    <property type="protein sequence ID" value="MBC3861535.1"/>
    <property type="molecule type" value="Genomic_DNA"/>
</dbReference>
<protein>
    <submittedName>
        <fullName evidence="4">YafY family transcriptional regulator</fullName>
    </submittedName>
</protein>
<dbReference type="InterPro" id="IPR001034">
    <property type="entry name" value="DeoR_HTH"/>
</dbReference>
<dbReference type="AlphaFoldDB" id="A0A923HEE5"/>
<dbReference type="Pfam" id="PF25583">
    <property type="entry name" value="WCX"/>
    <property type="match status" value="1"/>
</dbReference>
<dbReference type="InterPro" id="IPR051534">
    <property type="entry name" value="CBASS_pafABC_assoc_protein"/>
</dbReference>
<gene>
    <name evidence="4" type="ORF">H8K32_05425</name>
</gene>
<comment type="caution">
    <text evidence="4">The sequence shown here is derived from an EMBL/GenBank/DDBJ whole genome shotgun (WGS) entry which is preliminary data.</text>
</comment>